<evidence type="ECO:0000313" key="3">
    <source>
        <dbReference type="EMBL" id="KAL3856548.1"/>
    </source>
</evidence>
<dbReference type="InterPro" id="IPR052775">
    <property type="entry name" value="IUN_hydrolase"/>
</dbReference>
<proteinExistence type="inferred from homology"/>
<protein>
    <recommendedName>
        <fullName evidence="2">Inosine/uridine-preferring nucleoside hydrolase domain-containing protein</fullName>
    </recommendedName>
</protein>
<dbReference type="InterPro" id="IPR036452">
    <property type="entry name" value="Ribo_hydro-like"/>
</dbReference>
<dbReference type="CDD" id="cd02649">
    <property type="entry name" value="nuc_hydro_CeIAG"/>
    <property type="match status" value="1"/>
</dbReference>
<dbReference type="GO" id="GO:0016799">
    <property type="term" value="F:hydrolase activity, hydrolyzing N-glycosyl compounds"/>
    <property type="evidence" value="ECO:0007669"/>
    <property type="project" value="UniProtKB-ARBA"/>
</dbReference>
<evidence type="ECO:0000256" key="1">
    <source>
        <dbReference type="ARBA" id="ARBA00009176"/>
    </source>
</evidence>
<evidence type="ECO:0000313" key="4">
    <source>
        <dbReference type="Proteomes" id="UP001634394"/>
    </source>
</evidence>
<evidence type="ECO:0000259" key="2">
    <source>
        <dbReference type="Pfam" id="PF01156"/>
    </source>
</evidence>
<feature type="domain" description="Inosine/uridine-preferring nucleoside hydrolase" evidence="2">
    <location>
        <begin position="6"/>
        <end position="305"/>
    </location>
</feature>
<dbReference type="Proteomes" id="UP001634394">
    <property type="component" value="Unassembled WGS sequence"/>
</dbReference>
<accession>A0ABD3V704</accession>
<dbReference type="PANTHER" id="PTHR46190:SF1">
    <property type="entry name" value="SI:CH211-201H21.5"/>
    <property type="match status" value="1"/>
</dbReference>
<dbReference type="AlphaFoldDB" id="A0ABD3V704"/>
<dbReference type="InterPro" id="IPR001910">
    <property type="entry name" value="Inosine/uridine_hydrolase_dom"/>
</dbReference>
<organism evidence="3 4">
    <name type="scientific">Sinanodonta woodiana</name>
    <name type="common">Chinese pond mussel</name>
    <name type="synonym">Anodonta woodiana</name>
    <dbReference type="NCBI Taxonomy" id="1069815"/>
    <lineage>
        <taxon>Eukaryota</taxon>
        <taxon>Metazoa</taxon>
        <taxon>Spiralia</taxon>
        <taxon>Lophotrochozoa</taxon>
        <taxon>Mollusca</taxon>
        <taxon>Bivalvia</taxon>
        <taxon>Autobranchia</taxon>
        <taxon>Heteroconchia</taxon>
        <taxon>Palaeoheterodonta</taxon>
        <taxon>Unionida</taxon>
        <taxon>Unionoidea</taxon>
        <taxon>Unionidae</taxon>
        <taxon>Unioninae</taxon>
        <taxon>Sinanodonta</taxon>
    </lineage>
</organism>
<reference evidence="3 4" key="1">
    <citation type="submission" date="2024-11" db="EMBL/GenBank/DDBJ databases">
        <title>Chromosome-level genome assembly of the freshwater bivalve Anodonta woodiana.</title>
        <authorList>
            <person name="Chen X."/>
        </authorList>
    </citation>
    <scope>NUCLEOTIDE SEQUENCE [LARGE SCALE GENOMIC DNA]</scope>
    <source>
        <strain evidence="3">MN2024</strain>
        <tissue evidence="3">Gills</tissue>
    </source>
</reference>
<dbReference type="Gene3D" id="3.90.245.10">
    <property type="entry name" value="Ribonucleoside hydrolase-like"/>
    <property type="match status" value="1"/>
</dbReference>
<comment type="similarity">
    <text evidence="1">Belongs to the IUNH family.</text>
</comment>
<dbReference type="SUPFAM" id="SSF53590">
    <property type="entry name" value="Nucleoside hydrolase"/>
    <property type="match status" value="1"/>
</dbReference>
<dbReference type="EMBL" id="JBJQND010000013">
    <property type="protein sequence ID" value="KAL3856548.1"/>
    <property type="molecule type" value="Genomic_DNA"/>
</dbReference>
<dbReference type="Pfam" id="PF01156">
    <property type="entry name" value="IU_nuc_hydro"/>
    <property type="match status" value="1"/>
</dbReference>
<dbReference type="EMBL" id="JBJQND010000013">
    <property type="protein sequence ID" value="KAL3856549.1"/>
    <property type="molecule type" value="Genomic_DNA"/>
</dbReference>
<dbReference type="PANTHER" id="PTHR46190">
    <property type="entry name" value="SI:CH211-201H21.5-RELATED"/>
    <property type="match status" value="1"/>
</dbReference>
<comment type="caution">
    <text evidence="3">The sequence shown here is derived from an EMBL/GenBank/DDBJ whole genome shotgun (WGS) entry which is preliminary data.</text>
</comment>
<sequence length="314" mass="34519">MKRKFLIDVDTGVDDAQALMLALSIPDIEVIGITCVSGNVDVDQVCRNTLKVLSVCNRLDIPVYRGSSKSLAGIVLEASYYHGKDGLGDSYLSKDMDMGLLQREPAAVAMVSLINKYPGEITLVALAPLTNVALSLRLDPSFGNKLKEVFIMGGNTEGRGNSTVSAEFNFGADPEAAFVTLSDLPCPVTMIPWELNLTEASCHPWNWFDDWISHNTPKAQFNKAITHIAVYRQRVEMKSPFYRSCDLTAMAVAVDKSVAIGTESVYATVELSGTLTRGQMVVDWKGFLGKKPNVILVKKVNVERARQMYDEMIK</sequence>
<gene>
    <name evidence="3" type="ORF">ACJMK2_011286</name>
</gene>
<name>A0ABD3V704_SINWO</name>
<keyword evidence="4" id="KW-1185">Reference proteome</keyword>